<dbReference type="EMBL" id="LT629700">
    <property type="protein sequence ID" value="SDL68762.1"/>
    <property type="molecule type" value="Genomic_DNA"/>
</dbReference>
<dbReference type="PANTHER" id="PTHR43141:SF5">
    <property type="entry name" value="CYTOCHROME BD-I UBIQUINOL OXIDASE SUBUNIT 2"/>
    <property type="match status" value="1"/>
</dbReference>
<feature type="transmembrane region" description="Helical" evidence="12">
    <location>
        <begin position="202"/>
        <end position="222"/>
    </location>
</feature>
<keyword evidence="10" id="KW-0408">Iron</keyword>
<evidence type="ECO:0000256" key="6">
    <source>
        <dbReference type="ARBA" id="ARBA00022692"/>
    </source>
</evidence>
<reference evidence="14" key="1">
    <citation type="submission" date="2016-10" db="EMBL/GenBank/DDBJ databases">
        <authorList>
            <person name="Varghese N."/>
            <person name="Submissions S."/>
        </authorList>
    </citation>
    <scope>NUCLEOTIDE SEQUENCE [LARGE SCALE GENOMIC DNA]</scope>
    <source>
        <strain evidence="14">DSM 20632</strain>
    </source>
</reference>
<evidence type="ECO:0000256" key="3">
    <source>
        <dbReference type="ARBA" id="ARBA00022448"/>
    </source>
</evidence>
<keyword evidence="3" id="KW-0813">Transport</keyword>
<feature type="transmembrane region" description="Helical" evidence="12">
    <location>
        <begin position="228"/>
        <end position="249"/>
    </location>
</feature>
<evidence type="ECO:0000256" key="5">
    <source>
        <dbReference type="ARBA" id="ARBA00022617"/>
    </source>
</evidence>
<name>A0A1G9M3B3_9CORY</name>
<feature type="transmembrane region" description="Helical" evidence="12">
    <location>
        <begin position="126"/>
        <end position="148"/>
    </location>
</feature>
<dbReference type="AlphaFoldDB" id="A0A1G9M3B3"/>
<dbReference type="GO" id="GO:0005886">
    <property type="term" value="C:plasma membrane"/>
    <property type="evidence" value="ECO:0007669"/>
    <property type="project" value="UniProtKB-SubCell"/>
</dbReference>
<accession>A0A1G9M3B3</accession>
<keyword evidence="5" id="KW-0349">Heme</keyword>
<gene>
    <name evidence="13" type="ORF">SAMN04488535_0420</name>
</gene>
<dbReference type="RefSeq" id="WP_092148138.1">
    <property type="nucleotide sequence ID" value="NZ_LT629700.1"/>
</dbReference>
<dbReference type="InterPro" id="IPR003317">
    <property type="entry name" value="Cyt-d_oxidase_su2"/>
</dbReference>
<evidence type="ECO:0000313" key="13">
    <source>
        <dbReference type="EMBL" id="SDL68762.1"/>
    </source>
</evidence>
<dbReference type="GO" id="GO:0046872">
    <property type="term" value="F:metal ion binding"/>
    <property type="evidence" value="ECO:0007669"/>
    <property type="project" value="UniProtKB-KW"/>
</dbReference>
<feature type="transmembrane region" description="Helical" evidence="12">
    <location>
        <begin position="82"/>
        <end position="105"/>
    </location>
</feature>
<evidence type="ECO:0000256" key="12">
    <source>
        <dbReference type="SAM" id="Phobius"/>
    </source>
</evidence>
<evidence type="ECO:0000256" key="10">
    <source>
        <dbReference type="ARBA" id="ARBA00023004"/>
    </source>
</evidence>
<evidence type="ECO:0000256" key="4">
    <source>
        <dbReference type="ARBA" id="ARBA00022475"/>
    </source>
</evidence>
<keyword evidence="4" id="KW-1003">Cell membrane</keyword>
<keyword evidence="6 12" id="KW-0812">Transmembrane</keyword>
<evidence type="ECO:0000256" key="11">
    <source>
        <dbReference type="ARBA" id="ARBA00023136"/>
    </source>
</evidence>
<protein>
    <submittedName>
        <fullName evidence="13">Cytochrome d ubiquinol oxidase subunit II</fullName>
    </submittedName>
</protein>
<keyword evidence="9 12" id="KW-1133">Transmembrane helix</keyword>
<keyword evidence="8" id="KW-0249">Electron transport</keyword>
<dbReference type="Proteomes" id="UP000199350">
    <property type="component" value="Chromosome I"/>
</dbReference>
<feature type="transmembrane region" description="Helical" evidence="12">
    <location>
        <begin position="168"/>
        <end position="190"/>
    </location>
</feature>
<dbReference type="GO" id="GO:0009055">
    <property type="term" value="F:electron transfer activity"/>
    <property type="evidence" value="ECO:0007669"/>
    <property type="project" value="TreeGrafter"/>
</dbReference>
<feature type="transmembrane region" description="Helical" evidence="12">
    <location>
        <begin position="256"/>
        <end position="278"/>
    </location>
</feature>
<dbReference type="PIRSF" id="PIRSF000267">
    <property type="entry name" value="Cyt_oxidse_sub2"/>
    <property type="match status" value="1"/>
</dbReference>
<keyword evidence="7" id="KW-0479">Metal-binding</keyword>
<organism evidence="13 14">
    <name type="scientific">Corynebacterium mycetoides</name>
    <dbReference type="NCBI Taxonomy" id="38302"/>
    <lineage>
        <taxon>Bacteria</taxon>
        <taxon>Bacillati</taxon>
        <taxon>Actinomycetota</taxon>
        <taxon>Actinomycetes</taxon>
        <taxon>Mycobacteriales</taxon>
        <taxon>Corynebacteriaceae</taxon>
        <taxon>Corynebacterium</taxon>
    </lineage>
</organism>
<evidence type="ECO:0000256" key="9">
    <source>
        <dbReference type="ARBA" id="ARBA00022989"/>
    </source>
</evidence>
<evidence type="ECO:0000256" key="7">
    <source>
        <dbReference type="ARBA" id="ARBA00022723"/>
    </source>
</evidence>
<proteinExistence type="inferred from homology"/>
<dbReference type="GeneID" id="74902688"/>
<keyword evidence="11 12" id="KW-0472">Membrane</keyword>
<evidence type="ECO:0000256" key="1">
    <source>
        <dbReference type="ARBA" id="ARBA00004651"/>
    </source>
</evidence>
<dbReference type="GO" id="GO:0016682">
    <property type="term" value="F:oxidoreductase activity, acting on diphenols and related substances as donors, oxygen as acceptor"/>
    <property type="evidence" value="ECO:0007669"/>
    <property type="project" value="TreeGrafter"/>
</dbReference>
<dbReference type="Pfam" id="PF02322">
    <property type="entry name" value="Cyt_bd_oxida_II"/>
    <property type="match status" value="1"/>
</dbReference>
<dbReference type="OrthoDB" id="9776710at2"/>
<sequence>MDLNTIWFLGIAVLFAGFFVLEGFDFGVGMLLPFVGGDTPEDNDRRRTAQVSTIGPLWDGNEVWLVTAAAAIFAAFPEWYATLLSGFFFLFVLILVGLIVRGVSLEWRVKGKTAQWRRRCDIGTTFGSYLPAFLWGLIFTNLVAGVPLNDKGRISSFTDGFVGLFNPLGLAGGLAFVLLFALHGAIFVALKAHEPLRGRARTLALRWLAAPTAIVSLLYVVWLQNVAGAQWTWIAVAVAALGIAAAIGATFANRDGFAFAATTIAIAAVCVVLFGSLFPDVIPSTSAHPGWDIYSAASNPYTLRIMSWAGIIILPAVIVAQAWSFWSFRQRVKV</sequence>
<dbReference type="GO" id="GO:0070069">
    <property type="term" value="C:cytochrome complex"/>
    <property type="evidence" value="ECO:0007669"/>
    <property type="project" value="TreeGrafter"/>
</dbReference>
<dbReference type="PANTHER" id="PTHR43141">
    <property type="entry name" value="CYTOCHROME BD2 SUBUNIT II"/>
    <property type="match status" value="1"/>
</dbReference>
<comment type="similarity">
    <text evidence="2">Belongs to the cytochrome ubiquinol oxidase subunit 2 family.</text>
</comment>
<evidence type="ECO:0000256" key="2">
    <source>
        <dbReference type="ARBA" id="ARBA00007543"/>
    </source>
</evidence>
<feature type="transmembrane region" description="Helical" evidence="12">
    <location>
        <begin position="6"/>
        <end position="35"/>
    </location>
</feature>
<dbReference type="NCBIfam" id="TIGR00203">
    <property type="entry name" value="cydB"/>
    <property type="match status" value="1"/>
</dbReference>
<keyword evidence="14" id="KW-1185">Reference proteome</keyword>
<evidence type="ECO:0000313" key="14">
    <source>
        <dbReference type="Proteomes" id="UP000199350"/>
    </source>
</evidence>
<comment type="subcellular location">
    <subcellularLocation>
        <location evidence="1">Cell membrane</location>
        <topology evidence="1">Multi-pass membrane protein</topology>
    </subcellularLocation>
</comment>
<dbReference type="STRING" id="38302.SAMN04488535_0420"/>
<evidence type="ECO:0000256" key="8">
    <source>
        <dbReference type="ARBA" id="ARBA00022982"/>
    </source>
</evidence>
<feature type="transmembrane region" description="Helical" evidence="12">
    <location>
        <begin position="305"/>
        <end position="326"/>
    </location>
</feature>
<dbReference type="GO" id="GO:0019646">
    <property type="term" value="P:aerobic electron transport chain"/>
    <property type="evidence" value="ECO:0007669"/>
    <property type="project" value="TreeGrafter"/>
</dbReference>